<protein>
    <submittedName>
        <fullName evidence="2">Annexin A11</fullName>
    </submittedName>
</protein>
<keyword evidence="3" id="KW-1185">Reference proteome</keyword>
<proteinExistence type="predicted"/>
<dbReference type="Proteomes" id="UP000198287">
    <property type="component" value="Unassembled WGS sequence"/>
</dbReference>
<dbReference type="AlphaFoldDB" id="A0A226CZN7"/>
<sequence length="554" mass="63854">MSFSNSYHDLDQNLPMKCNGVQHPSADPILNYNEYATYVSTKFETERNQRIQDIRKNKPVSSIEHYTDKFLTQELFSLYGSMDESHPKFKLLFKNYKEERLEQVRDWIREETEIVVHDDVTSIQPTFFDLTMIEEDDNHSNNAHATSKDSIFFPESNPFQISLYNIPISIDPFVLPRRKKSAKDIKNEYVTQKRTLDGLVQFDPDINLDKITVPSACLRGMGQELVNQIISIVRKYPTGITAKSLSTELRKLSIRKLSPSANYEELISKYGQQLCFMQKICSEYPEVLYFPKCLDGLIVTPIQMFSNIWHKLQIIVNWKFGIVKLSKAFILCCDIFGWARISVSHWGFKNEVHFIQFLVHYFGGNFKIISELDIKNKGREDVFYLISVSTQKQKQLMSSLVPLRTSKETLHQEGRNYDSSRQNPLQTSRQGQIVTNKHHYGEEMKTSDSNNPGCWNPNVRHPPLHNTHPDTRPGKPYFSHPQQDTPKSSPSFQSVPSKWGETPQNMWKPTAAMKTGQQSSVASTNGFPALGEVQVAKKSGKHNNPKPKSWNKLF</sequence>
<feature type="region of interest" description="Disordered" evidence="1">
    <location>
        <begin position="411"/>
        <end position="554"/>
    </location>
</feature>
<evidence type="ECO:0000313" key="2">
    <source>
        <dbReference type="EMBL" id="OXA38084.1"/>
    </source>
</evidence>
<accession>A0A226CZN7</accession>
<organism evidence="2 3">
    <name type="scientific">Folsomia candida</name>
    <name type="common">Springtail</name>
    <dbReference type="NCBI Taxonomy" id="158441"/>
    <lineage>
        <taxon>Eukaryota</taxon>
        <taxon>Metazoa</taxon>
        <taxon>Ecdysozoa</taxon>
        <taxon>Arthropoda</taxon>
        <taxon>Hexapoda</taxon>
        <taxon>Collembola</taxon>
        <taxon>Entomobryomorpha</taxon>
        <taxon>Isotomoidea</taxon>
        <taxon>Isotomidae</taxon>
        <taxon>Proisotominae</taxon>
        <taxon>Folsomia</taxon>
    </lineage>
</organism>
<feature type="compositionally biased region" description="Polar residues" evidence="1">
    <location>
        <begin position="480"/>
        <end position="507"/>
    </location>
</feature>
<dbReference type="EMBL" id="LNIX01000048">
    <property type="protein sequence ID" value="OXA38084.1"/>
    <property type="molecule type" value="Genomic_DNA"/>
</dbReference>
<name>A0A226CZN7_FOLCA</name>
<evidence type="ECO:0000313" key="3">
    <source>
        <dbReference type="Proteomes" id="UP000198287"/>
    </source>
</evidence>
<reference evidence="2 3" key="1">
    <citation type="submission" date="2015-12" db="EMBL/GenBank/DDBJ databases">
        <title>The genome of Folsomia candida.</title>
        <authorList>
            <person name="Faddeeva A."/>
            <person name="Derks M.F."/>
            <person name="Anvar Y."/>
            <person name="Smit S."/>
            <person name="Van Straalen N."/>
            <person name="Roelofs D."/>
        </authorList>
    </citation>
    <scope>NUCLEOTIDE SEQUENCE [LARGE SCALE GENOMIC DNA]</scope>
    <source>
        <strain evidence="2 3">VU population</strain>
        <tissue evidence="2">Whole body</tissue>
    </source>
</reference>
<feature type="compositionally biased region" description="Polar residues" evidence="1">
    <location>
        <begin position="419"/>
        <end position="435"/>
    </location>
</feature>
<feature type="compositionally biased region" description="Polar residues" evidence="1">
    <location>
        <begin position="515"/>
        <end position="526"/>
    </location>
</feature>
<evidence type="ECO:0000256" key="1">
    <source>
        <dbReference type="SAM" id="MobiDB-lite"/>
    </source>
</evidence>
<comment type="caution">
    <text evidence="2">The sequence shown here is derived from an EMBL/GenBank/DDBJ whole genome shotgun (WGS) entry which is preliminary data.</text>
</comment>
<gene>
    <name evidence="2" type="ORF">Fcan01_27134</name>
</gene>